<dbReference type="GO" id="GO:0005886">
    <property type="term" value="C:plasma membrane"/>
    <property type="evidence" value="ECO:0007669"/>
    <property type="project" value="UniProtKB-SubCell"/>
</dbReference>
<feature type="transmembrane region" description="Helical" evidence="7">
    <location>
        <begin position="106"/>
        <end position="123"/>
    </location>
</feature>
<evidence type="ECO:0000256" key="6">
    <source>
        <dbReference type="ARBA" id="ARBA00023136"/>
    </source>
</evidence>
<evidence type="ECO:0000313" key="9">
    <source>
        <dbReference type="EMBL" id="MCQ4770222.1"/>
    </source>
</evidence>
<accession>A0AAW5JK66</accession>
<dbReference type="InterPro" id="IPR020846">
    <property type="entry name" value="MFS_dom"/>
</dbReference>
<dbReference type="AlphaFoldDB" id="A0AAW5JK66"/>
<dbReference type="SUPFAM" id="SSF103473">
    <property type="entry name" value="MFS general substrate transporter"/>
    <property type="match status" value="1"/>
</dbReference>
<dbReference type="Pfam" id="PF07690">
    <property type="entry name" value="MFS_1"/>
    <property type="match status" value="1"/>
</dbReference>
<keyword evidence="5 7" id="KW-1133">Transmembrane helix</keyword>
<evidence type="ECO:0000256" key="7">
    <source>
        <dbReference type="SAM" id="Phobius"/>
    </source>
</evidence>
<evidence type="ECO:0000256" key="2">
    <source>
        <dbReference type="ARBA" id="ARBA00022448"/>
    </source>
</evidence>
<dbReference type="RefSeq" id="WP_256303725.1">
    <property type="nucleotide sequence ID" value="NZ_JANFYS010000012.1"/>
</dbReference>
<comment type="subcellular location">
    <subcellularLocation>
        <location evidence="1">Cell membrane</location>
        <topology evidence="1">Multi-pass membrane protein</topology>
    </subcellularLocation>
</comment>
<sequence>MSEQAKRKTTLSIKQLLIIFFLGLGYTVVYATPFIQYVFYDSLVEALQCTNQQLGYLITIFGIGNLLAPIGGALSDKFNTKRIYIISMLAICVLNVLFALNMNYSFSLVIWGGFAIAGLFLYFPAHTKLTRLVGSEEQQGTIFGFTESFCGITNVIVNFIALGLFAYFSNKYFGVAGLKAAIIGYAVLGVIAVIFLAILVPDPGKSASTGEENAINAKMGVKDWISIVTNPRTWLSGIAVFATYTMYCTLSYYTPYFSNVLGVSVVFTGGLSIFRQYGTRFIGAPVGGWLGDKIKSVSTVVGVSLAVAVIMVIAFMLMPAGSNANILIVLTLAAGILTYMARGSMFAIPSELKIPRKYAGTTSGVVCAIGYCPDLFIFVLYGYWLDNFGNDGYRNIFIYAAVVMAIGVVNAIVTQIYKKKVLAKAAAAEHAE</sequence>
<feature type="transmembrane region" description="Helical" evidence="7">
    <location>
        <begin position="297"/>
        <end position="318"/>
    </location>
</feature>
<dbReference type="InterPro" id="IPR050189">
    <property type="entry name" value="MFS_Efflux_Transporters"/>
</dbReference>
<dbReference type="InterPro" id="IPR036259">
    <property type="entry name" value="MFS_trans_sf"/>
</dbReference>
<dbReference type="GO" id="GO:0022857">
    <property type="term" value="F:transmembrane transporter activity"/>
    <property type="evidence" value="ECO:0007669"/>
    <property type="project" value="InterPro"/>
</dbReference>
<feature type="transmembrane region" description="Helical" evidence="7">
    <location>
        <begin position="396"/>
        <end position="417"/>
    </location>
</feature>
<comment type="caution">
    <text evidence="9">The sequence shown here is derived from an EMBL/GenBank/DDBJ whole genome shotgun (WGS) entry which is preliminary data.</text>
</comment>
<feature type="transmembrane region" description="Helical" evidence="7">
    <location>
        <begin position="16"/>
        <end position="39"/>
    </location>
</feature>
<feature type="transmembrane region" description="Helical" evidence="7">
    <location>
        <begin position="324"/>
        <end position="341"/>
    </location>
</feature>
<dbReference type="EMBL" id="JANFYS010000012">
    <property type="protein sequence ID" value="MCQ4770222.1"/>
    <property type="molecule type" value="Genomic_DNA"/>
</dbReference>
<proteinExistence type="predicted"/>
<dbReference type="PANTHER" id="PTHR43124:SF3">
    <property type="entry name" value="CHLORAMPHENICOL EFFLUX PUMP RV0191"/>
    <property type="match status" value="1"/>
</dbReference>
<keyword evidence="6 7" id="KW-0472">Membrane</keyword>
<keyword evidence="2" id="KW-0813">Transport</keyword>
<dbReference type="CDD" id="cd06174">
    <property type="entry name" value="MFS"/>
    <property type="match status" value="1"/>
</dbReference>
<feature type="transmembrane region" description="Helical" evidence="7">
    <location>
        <begin position="259"/>
        <end position="277"/>
    </location>
</feature>
<feature type="transmembrane region" description="Helical" evidence="7">
    <location>
        <begin position="362"/>
        <end position="384"/>
    </location>
</feature>
<feature type="transmembrane region" description="Helical" evidence="7">
    <location>
        <begin position="144"/>
        <end position="168"/>
    </location>
</feature>
<keyword evidence="3" id="KW-1003">Cell membrane</keyword>
<feature type="transmembrane region" description="Helical" evidence="7">
    <location>
        <begin position="54"/>
        <end position="74"/>
    </location>
</feature>
<dbReference type="PANTHER" id="PTHR43124">
    <property type="entry name" value="PURINE EFFLUX PUMP PBUE"/>
    <property type="match status" value="1"/>
</dbReference>
<keyword evidence="4 7" id="KW-0812">Transmembrane</keyword>
<feature type="transmembrane region" description="Helical" evidence="7">
    <location>
        <begin position="83"/>
        <end position="100"/>
    </location>
</feature>
<reference evidence="9" key="1">
    <citation type="submission" date="2022-06" db="EMBL/GenBank/DDBJ databases">
        <title>Isolation of gut microbiota from human fecal samples.</title>
        <authorList>
            <person name="Pamer E.G."/>
            <person name="Barat B."/>
            <person name="Waligurski E."/>
            <person name="Medina S."/>
            <person name="Paddock L."/>
            <person name="Mostad J."/>
        </authorList>
    </citation>
    <scope>NUCLEOTIDE SEQUENCE</scope>
    <source>
        <strain evidence="9">DFI.9.91</strain>
    </source>
</reference>
<evidence type="ECO:0000313" key="10">
    <source>
        <dbReference type="Proteomes" id="UP001204562"/>
    </source>
</evidence>
<feature type="transmembrane region" description="Helical" evidence="7">
    <location>
        <begin position="234"/>
        <end position="253"/>
    </location>
</feature>
<protein>
    <submittedName>
        <fullName evidence="9">MFS transporter</fullName>
    </submittedName>
</protein>
<feature type="domain" description="Major facilitator superfamily (MFS) profile" evidence="8">
    <location>
        <begin position="11"/>
        <end position="419"/>
    </location>
</feature>
<evidence type="ECO:0000256" key="1">
    <source>
        <dbReference type="ARBA" id="ARBA00004651"/>
    </source>
</evidence>
<dbReference type="Gene3D" id="1.20.1250.20">
    <property type="entry name" value="MFS general substrate transporter like domains"/>
    <property type="match status" value="2"/>
</dbReference>
<evidence type="ECO:0000256" key="3">
    <source>
        <dbReference type="ARBA" id="ARBA00022475"/>
    </source>
</evidence>
<evidence type="ECO:0000259" key="8">
    <source>
        <dbReference type="PROSITE" id="PS50850"/>
    </source>
</evidence>
<feature type="transmembrane region" description="Helical" evidence="7">
    <location>
        <begin position="180"/>
        <end position="200"/>
    </location>
</feature>
<dbReference type="Proteomes" id="UP001204562">
    <property type="component" value="Unassembled WGS sequence"/>
</dbReference>
<dbReference type="PROSITE" id="PS50850">
    <property type="entry name" value="MFS"/>
    <property type="match status" value="1"/>
</dbReference>
<evidence type="ECO:0000256" key="5">
    <source>
        <dbReference type="ARBA" id="ARBA00022989"/>
    </source>
</evidence>
<name>A0AAW5JK66_9FIRM</name>
<dbReference type="InterPro" id="IPR011701">
    <property type="entry name" value="MFS"/>
</dbReference>
<organism evidence="9 10">
    <name type="scientific">Intestinimonas massiliensis</name>
    <name type="common">ex Afouda et al. 2020</name>
    <dbReference type="NCBI Taxonomy" id="1673721"/>
    <lineage>
        <taxon>Bacteria</taxon>
        <taxon>Bacillati</taxon>
        <taxon>Bacillota</taxon>
        <taxon>Clostridia</taxon>
        <taxon>Eubacteriales</taxon>
        <taxon>Intestinimonas</taxon>
    </lineage>
</organism>
<gene>
    <name evidence="9" type="ORF">NE579_07045</name>
</gene>
<evidence type="ECO:0000256" key="4">
    <source>
        <dbReference type="ARBA" id="ARBA00022692"/>
    </source>
</evidence>